<name>A0A329MH16_9BACL</name>
<dbReference type="InterPro" id="IPR029058">
    <property type="entry name" value="AB_hydrolase_fold"/>
</dbReference>
<feature type="transmembrane region" description="Helical" evidence="4">
    <location>
        <begin position="29"/>
        <end position="47"/>
    </location>
</feature>
<keyword evidence="1 5" id="KW-0378">Hydrolase</keyword>
<dbReference type="Pfam" id="PF03403">
    <property type="entry name" value="PAF-AH_p_II"/>
    <property type="match status" value="2"/>
</dbReference>
<dbReference type="Proteomes" id="UP000250369">
    <property type="component" value="Unassembled WGS sequence"/>
</dbReference>
<dbReference type="GO" id="GO:0003847">
    <property type="term" value="F:1-alkyl-2-acetylglycerophosphocholine esterase activity"/>
    <property type="evidence" value="ECO:0007669"/>
    <property type="project" value="TreeGrafter"/>
</dbReference>
<evidence type="ECO:0000313" key="5">
    <source>
        <dbReference type="EMBL" id="RAV19199.1"/>
    </source>
</evidence>
<keyword evidence="6" id="KW-1185">Reference proteome</keyword>
<dbReference type="OrthoDB" id="9814760at2"/>
<evidence type="ECO:0000256" key="1">
    <source>
        <dbReference type="ARBA" id="ARBA00022801"/>
    </source>
</evidence>
<reference evidence="5 6" key="1">
    <citation type="journal article" date="2009" name="Int. J. Syst. Evol. Microbiol.">
        <title>Paenibacillus contaminans sp. nov., isolated from a contaminated laboratory plate.</title>
        <authorList>
            <person name="Chou J.H."/>
            <person name="Lee J.H."/>
            <person name="Lin M.C."/>
            <person name="Chang P.S."/>
            <person name="Arun A.B."/>
            <person name="Young C.C."/>
            <person name="Chen W.M."/>
        </authorList>
    </citation>
    <scope>NUCLEOTIDE SEQUENCE [LARGE SCALE GENOMIC DNA]</scope>
    <source>
        <strain evidence="5 6">CKOBP-6</strain>
    </source>
</reference>
<keyword evidence="4" id="KW-0812">Transmembrane</keyword>
<keyword evidence="4" id="KW-1133">Transmembrane helix</keyword>
<evidence type="ECO:0000256" key="4">
    <source>
        <dbReference type="SAM" id="Phobius"/>
    </source>
</evidence>
<gene>
    <name evidence="5" type="ORF">DQG23_21930</name>
</gene>
<dbReference type="PANTHER" id="PTHR10272:SF0">
    <property type="entry name" value="PLATELET-ACTIVATING FACTOR ACETYLHYDROLASE"/>
    <property type="match status" value="1"/>
</dbReference>
<feature type="transmembrane region" description="Helical" evidence="4">
    <location>
        <begin position="90"/>
        <end position="114"/>
    </location>
</feature>
<keyword evidence="3" id="KW-0443">Lipid metabolism</keyword>
<proteinExistence type="predicted"/>
<organism evidence="5 6">
    <name type="scientific">Paenibacillus contaminans</name>
    <dbReference type="NCBI Taxonomy" id="450362"/>
    <lineage>
        <taxon>Bacteria</taxon>
        <taxon>Bacillati</taxon>
        <taxon>Bacillota</taxon>
        <taxon>Bacilli</taxon>
        <taxon>Bacillales</taxon>
        <taxon>Paenibacillaceae</taxon>
        <taxon>Paenibacillus</taxon>
    </lineage>
</organism>
<protein>
    <submittedName>
        <fullName evidence="5">Acetylhydrolase</fullName>
    </submittedName>
</protein>
<keyword evidence="4" id="KW-0472">Membrane</keyword>
<evidence type="ECO:0000256" key="2">
    <source>
        <dbReference type="ARBA" id="ARBA00022963"/>
    </source>
</evidence>
<feature type="transmembrane region" description="Helical" evidence="4">
    <location>
        <begin position="53"/>
        <end position="70"/>
    </location>
</feature>
<dbReference type="GO" id="GO:0016042">
    <property type="term" value="P:lipid catabolic process"/>
    <property type="evidence" value="ECO:0007669"/>
    <property type="project" value="UniProtKB-KW"/>
</dbReference>
<dbReference type="PANTHER" id="PTHR10272">
    <property type="entry name" value="PLATELET-ACTIVATING FACTOR ACETYLHYDROLASE"/>
    <property type="match status" value="1"/>
</dbReference>
<feature type="transmembrane region" description="Helical" evidence="4">
    <location>
        <begin position="6"/>
        <end position="22"/>
    </location>
</feature>
<keyword evidence="2" id="KW-0442">Lipid degradation</keyword>
<accession>A0A329MH16</accession>
<dbReference type="EMBL" id="QMFB01000013">
    <property type="protein sequence ID" value="RAV19199.1"/>
    <property type="molecule type" value="Genomic_DNA"/>
</dbReference>
<sequence>MRSFEMLSVIFNILLLGWLLFAKNKPQRGLIFGFGVSAILVLMHGLMEGMRWQMIPNDLIMLIPLVVFAVRFNPKSKEETKKGSTSPARLVLLTIPAVLYTFAAVALPLLLPVFSFEKPTGPYKIGTVTYAWKDNGREETYTPESGDKRELMVQIWYPADSTAKGDPAPYVSDPSIFANGYSMALHMPKLLFTSIGFVQTNAIENAEISNQESDYPVLIFSHSLNGVKNQNTFQIEQFVSHGYIVVGIDHTYNSTTSIFPDGRVVHFVPQERNTIDYLDKLNEGWVEDAKFVLDQVEKLAENDPDHRFTDRMDLKNIGMFGHSFGGATTTQMLMTDTRIQAAINMDGGLYGKLRVPADGLKKPFLMMSADDTLAGTKNMSDANIASQGTTREELTKFFDDTFARYESVAAGGNYWMTIKNMKHMGFSDTYLISPLYERMEGVKIKKVHRLINEFSLDFFDHYLKQQPFKRLDQSIGDHPEFTLQKG</sequence>
<evidence type="ECO:0000256" key="3">
    <source>
        <dbReference type="ARBA" id="ARBA00023098"/>
    </source>
</evidence>
<comment type="caution">
    <text evidence="5">The sequence shown here is derived from an EMBL/GenBank/DDBJ whole genome shotgun (WGS) entry which is preliminary data.</text>
</comment>
<evidence type="ECO:0000313" key="6">
    <source>
        <dbReference type="Proteomes" id="UP000250369"/>
    </source>
</evidence>
<dbReference type="AlphaFoldDB" id="A0A329MH16"/>
<dbReference type="SUPFAM" id="SSF53474">
    <property type="entry name" value="alpha/beta-Hydrolases"/>
    <property type="match status" value="1"/>
</dbReference>
<dbReference type="Gene3D" id="3.40.50.1820">
    <property type="entry name" value="alpha/beta hydrolase"/>
    <property type="match status" value="1"/>
</dbReference>